<proteinExistence type="predicted"/>
<evidence type="ECO:0000313" key="2">
    <source>
        <dbReference type="Proteomes" id="UP001143856"/>
    </source>
</evidence>
<protein>
    <submittedName>
        <fullName evidence="1">Uncharacterized protein</fullName>
    </submittedName>
</protein>
<accession>A0ACC1PL29</accession>
<sequence length="417" mass="45722">MSLTLGKNLSCFGRPLVQPTNKSPHILVIGGGVTGLVSSWVLLDRGYRVTILSKAWASDEERLTSQIAGALWEFPPAVCGQHTDAISLAHSKKWCMTAYHIWDAIASIPALSQESGVRMMPSDFFFLDNIDKDAHERSKMAEIMASGVRGFYRGSDIIEDRGIDPSYGARDAYELMAPVIDTDKAMHWLTSLVKSKGANFVTETIEDDLLNIEDSLRARFNADVIVNCAGLQSYTLADDKTVYPIRGGLIRVINDGTDFPKVNAALTITADAAHSSNEIVFLVPRNDNILLIGGITEAHKWDLDLTLDSPIIRRMRERCESFLPGLKDARLDQDYPLSQGLRPFRGSNVRVERELRRRGSRVVHSYGHGGAGWSLSFGCAQDVAGLVEETLAGIPARPMGARPGASGRGKMEITAHL</sequence>
<gene>
    <name evidence="1" type="ORF">NUW58_g1288</name>
</gene>
<organism evidence="1 2">
    <name type="scientific">Xylaria curta</name>
    <dbReference type="NCBI Taxonomy" id="42375"/>
    <lineage>
        <taxon>Eukaryota</taxon>
        <taxon>Fungi</taxon>
        <taxon>Dikarya</taxon>
        <taxon>Ascomycota</taxon>
        <taxon>Pezizomycotina</taxon>
        <taxon>Sordariomycetes</taxon>
        <taxon>Xylariomycetidae</taxon>
        <taxon>Xylariales</taxon>
        <taxon>Xylariaceae</taxon>
        <taxon>Xylaria</taxon>
    </lineage>
</organism>
<keyword evidence="2" id="KW-1185">Reference proteome</keyword>
<reference evidence="1" key="1">
    <citation type="submission" date="2022-10" db="EMBL/GenBank/DDBJ databases">
        <title>Genome Sequence of Xylaria curta.</title>
        <authorList>
            <person name="Buettner E."/>
        </authorList>
    </citation>
    <scope>NUCLEOTIDE SEQUENCE</scope>
    <source>
        <strain evidence="1">Babe10</strain>
    </source>
</reference>
<comment type="caution">
    <text evidence="1">The sequence shown here is derived from an EMBL/GenBank/DDBJ whole genome shotgun (WGS) entry which is preliminary data.</text>
</comment>
<evidence type="ECO:0000313" key="1">
    <source>
        <dbReference type="EMBL" id="KAJ2995369.1"/>
    </source>
</evidence>
<dbReference type="Proteomes" id="UP001143856">
    <property type="component" value="Unassembled WGS sequence"/>
</dbReference>
<dbReference type="EMBL" id="JAPDGR010000135">
    <property type="protein sequence ID" value="KAJ2995369.1"/>
    <property type="molecule type" value="Genomic_DNA"/>
</dbReference>
<name>A0ACC1PL29_9PEZI</name>